<dbReference type="Proteomes" id="UP000564604">
    <property type="component" value="Unassembled WGS sequence"/>
</dbReference>
<evidence type="ECO:0000256" key="2">
    <source>
        <dbReference type="ARBA" id="ARBA00023015"/>
    </source>
</evidence>
<keyword evidence="2" id="KW-0805">Transcription regulation</keyword>
<dbReference type="PANTHER" id="PTHR30537:SF26">
    <property type="entry name" value="GLYCINE CLEAVAGE SYSTEM TRANSCRIPTIONAL ACTIVATOR"/>
    <property type="match status" value="1"/>
</dbReference>
<dbReference type="RefSeq" id="WP_169908003.1">
    <property type="nucleotide sequence ID" value="NZ_JAAQYX010000064.1"/>
</dbReference>
<dbReference type="SUPFAM" id="SSF46785">
    <property type="entry name" value="Winged helix' DNA-binding domain"/>
    <property type="match status" value="1"/>
</dbReference>
<reference evidence="6 7" key="1">
    <citation type="journal article" date="2020" name="Front. Microbiol.">
        <title>Genetic Organization of the aprX-lipA2 Operon Affects the Proteolytic Potential of Pseudomonas Species in Milk.</title>
        <authorList>
            <person name="Maier C."/>
            <person name="Huptas C."/>
            <person name="von Neubeck M."/>
            <person name="Scherer S."/>
            <person name="Wenning M."/>
            <person name="Lucking G."/>
        </authorList>
    </citation>
    <scope>NUCLEOTIDE SEQUENCE [LARGE SCALE GENOMIC DNA]</scope>
    <source>
        <strain evidence="6 7">WS 5094</strain>
    </source>
</reference>
<dbReference type="InterPro" id="IPR058163">
    <property type="entry name" value="LysR-type_TF_proteobact-type"/>
</dbReference>
<dbReference type="Pfam" id="PF00126">
    <property type="entry name" value="HTH_1"/>
    <property type="match status" value="1"/>
</dbReference>
<dbReference type="InterPro" id="IPR036390">
    <property type="entry name" value="WH_DNA-bd_sf"/>
</dbReference>
<organism evidence="6 7">
    <name type="scientific">Pseudomonas fragi</name>
    <dbReference type="NCBI Taxonomy" id="296"/>
    <lineage>
        <taxon>Bacteria</taxon>
        <taxon>Pseudomonadati</taxon>
        <taxon>Pseudomonadota</taxon>
        <taxon>Gammaproteobacteria</taxon>
        <taxon>Pseudomonadales</taxon>
        <taxon>Pseudomonadaceae</taxon>
        <taxon>Pseudomonas</taxon>
    </lineage>
</organism>
<name>A0A9Q5B9Z6_PSEFR</name>
<protein>
    <submittedName>
        <fullName evidence="6">LysR family transcriptional regulator</fullName>
    </submittedName>
</protein>
<dbReference type="PANTHER" id="PTHR30537">
    <property type="entry name" value="HTH-TYPE TRANSCRIPTIONAL REGULATOR"/>
    <property type="match status" value="1"/>
</dbReference>
<dbReference type="GO" id="GO:0003700">
    <property type="term" value="F:DNA-binding transcription factor activity"/>
    <property type="evidence" value="ECO:0007669"/>
    <property type="project" value="InterPro"/>
</dbReference>
<evidence type="ECO:0000259" key="5">
    <source>
        <dbReference type="PROSITE" id="PS50931"/>
    </source>
</evidence>
<evidence type="ECO:0000313" key="7">
    <source>
        <dbReference type="Proteomes" id="UP000564604"/>
    </source>
</evidence>
<feature type="non-terminal residue" evidence="6">
    <location>
        <position position="87"/>
    </location>
</feature>
<comment type="similarity">
    <text evidence="1">Belongs to the LysR transcriptional regulatory family.</text>
</comment>
<evidence type="ECO:0000256" key="4">
    <source>
        <dbReference type="ARBA" id="ARBA00023163"/>
    </source>
</evidence>
<dbReference type="InterPro" id="IPR036388">
    <property type="entry name" value="WH-like_DNA-bd_sf"/>
</dbReference>
<keyword evidence="4" id="KW-0804">Transcription</keyword>
<dbReference type="PRINTS" id="PR00039">
    <property type="entry name" value="HTHLYSR"/>
</dbReference>
<proteinExistence type="inferred from homology"/>
<dbReference type="Gene3D" id="1.10.10.10">
    <property type="entry name" value="Winged helix-like DNA-binding domain superfamily/Winged helix DNA-binding domain"/>
    <property type="match status" value="1"/>
</dbReference>
<feature type="domain" description="HTH lysR-type" evidence="5">
    <location>
        <begin position="9"/>
        <end position="66"/>
    </location>
</feature>
<dbReference type="FunFam" id="1.10.10.10:FF:000001">
    <property type="entry name" value="LysR family transcriptional regulator"/>
    <property type="match status" value="1"/>
</dbReference>
<comment type="caution">
    <text evidence="6">The sequence shown here is derived from an EMBL/GenBank/DDBJ whole genome shotgun (WGS) entry which is preliminary data.</text>
</comment>
<dbReference type="GO" id="GO:0043565">
    <property type="term" value="F:sequence-specific DNA binding"/>
    <property type="evidence" value="ECO:0007669"/>
    <property type="project" value="TreeGrafter"/>
</dbReference>
<accession>A0A9Q5B9Z6</accession>
<dbReference type="EMBL" id="JAAQYX010000064">
    <property type="protein sequence ID" value="NNB52411.1"/>
    <property type="molecule type" value="Genomic_DNA"/>
</dbReference>
<dbReference type="PROSITE" id="PS50931">
    <property type="entry name" value="HTH_LYSR"/>
    <property type="match status" value="1"/>
</dbReference>
<sequence length="87" mass="9529">MNRYTKNLPPLATLITFEAVGRNGSFTRAASELCLTQSAVSKQIRALEDHLKLALFERQARGIGLTLAGASLFSEVSTLLERLQHSV</sequence>
<dbReference type="InterPro" id="IPR000847">
    <property type="entry name" value="LysR_HTH_N"/>
</dbReference>
<evidence type="ECO:0000256" key="3">
    <source>
        <dbReference type="ARBA" id="ARBA00023125"/>
    </source>
</evidence>
<keyword evidence="3" id="KW-0238">DNA-binding</keyword>
<dbReference type="AlphaFoldDB" id="A0A9Q5B9Z6"/>
<dbReference type="GO" id="GO:0006351">
    <property type="term" value="P:DNA-templated transcription"/>
    <property type="evidence" value="ECO:0007669"/>
    <property type="project" value="TreeGrafter"/>
</dbReference>
<evidence type="ECO:0000256" key="1">
    <source>
        <dbReference type="ARBA" id="ARBA00009437"/>
    </source>
</evidence>
<gene>
    <name evidence="6" type="ORF">HBN89_24670</name>
</gene>
<evidence type="ECO:0000313" key="6">
    <source>
        <dbReference type="EMBL" id="NNB52411.1"/>
    </source>
</evidence>